<dbReference type="Proteomes" id="UP001060215">
    <property type="component" value="Chromosome 15"/>
</dbReference>
<keyword evidence="2" id="KW-1185">Reference proteome</keyword>
<accession>A0ACC0FDM4</accession>
<gene>
    <name evidence="1" type="ORF">LOK49_LG14G01711</name>
</gene>
<protein>
    <submittedName>
        <fullName evidence="1">Receptor-like protein 9a</fullName>
    </submittedName>
</protein>
<comment type="caution">
    <text evidence="1">The sequence shown here is derived from an EMBL/GenBank/DDBJ whole genome shotgun (WGS) entry which is preliminary data.</text>
</comment>
<reference evidence="1 2" key="1">
    <citation type="journal article" date="2022" name="Plant J.">
        <title>Chromosome-level genome of Camellia lanceoleosa provides a valuable resource for understanding genome evolution and self-incompatibility.</title>
        <authorList>
            <person name="Gong W."/>
            <person name="Xiao S."/>
            <person name="Wang L."/>
            <person name="Liao Z."/>
            <person name="Chang Y."/>
            <person name="Mo W."/>
            <person name="Hu G."/>
            <person name="Li W."/>
            <person name="Zhao G."/>
            <person name="Zhu H."/>
            <person name="Hu X."/>
            <person name="Ji K."/>
            <person name="Xiang X."/>
            <person name="Song Q."/>
            <person name="Yuan D."/>
            <person name="Jin S."/>
            <person name="Zhang L."/>
        </authorList>
    </citation>
    <scope>NUCLEOTIDE SEQUENCE [LARGE SCALE GENOMIC DNA]</scope>
    <source>
        <strain evidence="1">SQ_2022a</strain>
    </source>
</reference>
<dbReference type="EMBL" id="CM045772">
    <property type="protein sequence ID" value="KAI7986760.1"/>
    <property type="molecule type" value="Genomic_DNA"/>
</dbReference>
<proteinExistence type="predicted"/>
<organism evidence="1 2">
    <name type="scientific">Camellia lanceoleosa</name>
    <dbReference type="NCBI Taxonomy" id="1840588"/>
    <lineage>
        <taxon>Eukaryota</taxon>
        <taxon>Viridiplantae</taxon>
        <taxon>Streptophyta</taxon>
        <taxon>Embryophyta</taxon>
        <taxon>Tracheophyta</taxon>
        <taxon>Spermatophyta</taxon>
        <taxon>Magnoliopsida</taxon>
        <taxon>eudicotyledons</taxon>
        <taxon>Gunneridae</taxon>
        <taxon>Pentapetalae</taxon>
        <taxon>asterids</taxon>
        <taxon>Ericales</taxon>
        <taxon>Theaceae</taxon>
        <taxon>Camellia</taxon>
    </lineage>
</organism>
<evidence type="ECO:0000313" key="1">
    <source>
        <dbReference type="EMBL" id="KAI7986760.1"/>
    </source>
</evidence>
<sequence length="388" mass="41580">MSIIVRSIIPSFEKLSVLRKLETLNLEHNKFNNSLLPSLGALTSLKTLNLGGNRFEGLFPAHELAYLGNVETLDLSSNLISGIQVVQVDCKCAIHDCHSSNKLEQLEGEYGNSDEEDDAEVAGEEEVASVQRNEMSLSGANASEGGKAGTFPSSVVESESKCGGNKKEAGVHKSRAKADGLLVSQRAKGGAEEDEVENVITPGYMHSLSGDAVNRPGINIEVVLDEAQSNFGLSDPSGFEVKDNNTRGFGQDDGVGAQPNLNPARVLGGPCNKEVQLPVNNSDLVKKNTSLRGRMGRVGGTSGTGERRANRSQTLFVSGFQRGAVFRATAAVLAQSISNESQVSRRRKKSVEEARATVQLGRRLGMSCEGKEAEVIQRLVLLEQQDEE</sequence>
<name>A0ACC0FDM4_9ERIC</name>
<evidence type="ECO:0000313" key="2">
    <source>
        <dbReference type="Proteomes" id="UP001060215"/>
    </source>
</evidence>